<dbReference type="EMBL" id="GBHO01039284">
    <property type="protein sequence ID" value="JAG04320.1"/>
    <property type="molecule type" value="Transcribed_RNA"/>
</dbReference>
<dbReference type="Pfam" id="PF00651">
    <property type="entry name" value="BTB"/>
    <property type="match status" value="1"/>
</dbReference>
<organism evidence="2">
    <name type="scientific">Lygus hesperus</name>
    <name type="common">Western plant bug</name>
    <dbReference type="NCBI Taxonomy" id="30085"/>
    <lineage>
        <taxon>Eukaryota</taxon>
        <taxon>Metazoa</taxon>
        <taxon>Ecdysozoa</taxon>
        <taxon>Arthropoda</taxon>
        <taxon>Hexapoda</taxon>
        <taxon>Insecta</taxon>
        <taxon>Pterygota</taxon>
        <taxon>Neoptera</taxon>
        <taxon>Paraneoptera</taxon>
        <taxon>Hemiptera</taxon>
        <taxon>Heteroptera</taxon>
        <taxon>Panheteroptera</taxon>
        <taxon>Cimicomorpha</taxon>
        <taxon>Miridae</taxon>
        <taxon>Mirini</taxon>
        <taxon>Lygus</taxon>
    </lineage>
</organism>
<dbReference type="PANTHER" id="PTHR24413">
    <property type="entry name" value="SPECKLE-TYPE POZ PROTEIN"/>
    <property type="match status" value="1"/>
</dbReference>
<dbReference type="AlphaFoldDB" id="A0A0A9WHI1"/>
<gene>
    <name evidence="2" type="primary">SPOP_8</name>
    <name evidence="2" type="ORF">CM83_85425</name>
</gene>
<protein>
    <submittedName>
        <fullName evidence="2">Speckle-type POZ protein</fullName>
    </submittedName>
</protein>
<reference evidence="2" key="1">
    <citation type="journal article" date="2014" name="PLoS ONE">
        <title>Transcriptome-Based Identification of ABC Transporters in the Western Tarnished Plant Bug Lygus hesperus.</title>
        <authorList>
            <person name="Hull J.J."/>
            <person name="Chaney K."/>
            <person name="Geib S.M."/>
            <person name="Fabrick J.A."/>
            <person name="Brent C.S."/>
            <person name="Walsh D."/>
            <person name="Lavine L.C."/>
        </authorList>
    </citation>
    <scope>NUCLEOTIDE SEQUENCE</scope>
</reference>
<dbReference type="PROSITE" id="PS50097">
    <property type="entry name" value="BTB"/>
    <property type="match status" value="1"/>
</dbReference>
<evidence type="ECO:0000259" key="1">
    <source>
        <dbReference type="PROSITE" id="PS50097"/>
    </source>
</evidence>
<dbReference type="SMART" id="SM00225">
    <property type="entry name" value="BTB"/>
    <property type="match status" value="1"/>
</dbReference>
<dbReference type="InterPro" id="IPR011333">
    <property type="entry name" value="SKP1/BTB/POZ_sf"/>
</dbReference>
<evidence type="ECO:0000313" key="2">
    <source>
        <dbReference type="EMBL" id="JAG04320.1"/>
    </source>
</evidence>
<dbReference type="SUPFAM" id="SSF54695">
    <property type="entry name" value="POZ domain"/>
    <property type="match status" value="1"/>
</dbReference>
<name>A0A0A9WHI1_LYGHE</name>
<reference evidence="2" key="2">
    <citation type="submission" date="2014-07" db="EMBL/GenBank/DDBJ databases">
        <authorList>
            <person name="Hull J."/>
        </authorList>
    </citation>
    <scope>NUCLEOTIDE SEQUENCE</scope>
</reference>
<dbReference type="CDD" id="cd18186">
    <property type="entry name" value="BTB_POZ_ZBTB_KLHL-like"/>
    <property type="match status" value="1"/>
</dbReference>
<accession>A0A0A9WHI1</accession>
<feature type="non-terminal residue" evidence="2">
    <location>
        <position position="439"/>
    </location>
</feature>
<dbReference type="CDD" id="cd14733">
    <property type="entry name" value="BACK"/>
    <property type="match status" value="1"/>
</dbReference>
<proteinExistence type="predicted"/>
<sequence length="439" mass="50726">MSVNNYFVSPSPESEELASRRLRMNEFRNSGYLTDVCLIVGDVTYRAHKLVLASHSPVFQGMFSSNMLETQSGQVVITDLPANVFSWFLDFLYMEALPTPNEMSLANLVDLLICADKYQTMSLLLALDGELLNRMTTENSFEVFEIADSLNRVDLKKRCISWIWRHLLGVIRPERVDDYFTNDKEVMIKVIEHFHKKVRGQYRKLPPLGPSNCNVYGLTDVDVKWKSLTHAIQGFRPKGIKCCLFDEPINFIVFFNDYGLTYNTKPRTSLSLYPASNVREGVCLEFVVSVACSKPRKYVSKKGYLVWDERFAHPTLGHRRVELIRWDWCYPEYTSVNLKIHVYDSLMPPPTNSTIVQEWIVDGHPDEMETEQEEVRGDRVELIFGNYSVFVPRSAMLKRIKPHSDEHWRYRTGDIVVDSTEATGRAIVKYILSGRFPET</sequence>
<dbReference type="Gene3D" id="3.30.710.10">
    <property type="entry name" value="Potassium Channel Kv1.1, Chain A"/>
    <property type="match status" value="1"/>
</dbReference>
<dbReference type="InterPro" id="IPR000210">
    <property type="entry name" value="BTB/POZ_dom"/>
</dbReference>
<feature type="domain" description="BTB" evidence="1">
    <location>
        <begin position="34"/>
        <end position="101"/>
    </location>
</feature>